<dbReference type="Pfam" id="PF13335">
    <property type="entry name" value="Mg_chelatase_C"/>
    <property type="match status" value="1"/>
</dbReference>
<dbReference type="InterPro" id="IPR000523">
    <property type="entry name" value="Mg_chelatse_chII-like_cat_dom"/>
</dbReference>
<name>A0ABW3TIZ7_9MICO</name>
<feature type="domain" description="Magnesium chelatase ChlI-like catalytic" evidence="1">
    <location>
        <begin position="8"/>
        <end position="99"/>
    </location>
</feature>
<dbReference type="InterPro" id="IPR027417">
    <property type="entry name" value="P-loop_NTPase"/>
</dbReference>
<evidence type="ECO:0000259" key="2">
    <source>
        <dbReference type="Pfam" id="PF13335"/>
    </source>
</evidence>
<dbReference type="PANTHER" id="PTHR32039">
    <property type="entry name" value="MAGNESIUM-CHELATASE SUBUNIT CHLI"/>
    <property type="match status" value="1"/>
</dbReference>
<evidence type="ECO:0000259" key="1">
    <source>
        <dbReference type="Pfam" id="PF01078"/>
    </source>
</evidence>
<accession>A0ABW3TIZ7</accession>
<proteinExistence type="predicted"/>
<evidence type="ECO:0000313" key="3">
    <source>
        <dbReference type="EMBL" id="MFD1200443.1"/>
    </source>
</evidence>
<dbReference type="Pfam" id="PF01078">
    <property type="entry name" value="Mg_chelatase"/>
    <property type="match status" value="1"/>
</dbReference>
<sequence length="210" mass="22994">MYFPLGAEAPEFGRAVLDDLREPLESGTITISRARVHTVLPAKLQLVLASNPCPCGNAGAPETALDCTCSPHTRVRYRSRLSGPLTDRIDLRVTVHRVRSVLQHAAAAPRTSVELRGLVERARLRARERLAQTPWELNSEVPGEWLRGETGRLPAQATATIDRALAHGALTVRGYDRLLRVAWTIADLAEIHQPGRAEIARALMLRGAPA</sequence>
<reference evidence="4" key="1">
    <citation type="journal article" date="2019" name="Int. J. Syst. Evol. Microbiol.">
        <title>The Global Catalogue of Microorganisms (GCM) 10K type strain sequencing project: providing services to taxonomists for standard genome sequencing and annotation.</title>
        <authorList>
            <consortium name="The Broad Institute Genomics Platform"/>
            <consortium name="The Broad Institute Genome Sequencing Center for Infectious Disease"/>
            <person name="Wu L."/>
            <person name="Ma J."/>
        </authorList>
    </citation>
    <scope>NUCLEOTIDE SEQUENCE [LARGE SCALE GENOMIC DNA]</scope>
    <source>
        <strain evidence="4">CCUG 50213</strain>
    </source>
</reference>
<dbReference type="PANTHER" id="PTHR32039:SF7">
    <property type="entry name" value="COMPETENCE PROTEIN COMM"/>
    <property type="match status" value="1"/>
</dbReference>
<dbReference type="EMBL" id="JBHTLY010000001">
    <property type="protein sequence ID" value="MFD1200443.1"/>
    <property type="molecule type" value="Genomic_DNA"/>
</dbReference>
<keyword evidence="3" id="KW-0067">ATP-binding</keyword>
<protein>
    <submittedName>
        <fullName evidence="3">ATP-binding protein</fullName>
    </submittedName>
</protein>
<dbReference type="InterPro" id="IPR025158">
    <property type="entry name" value="Mg_chelat-rel_C"/>
</dbReference>
<evidence type="ECO:0000313" key="4">
    <source>
        <dbReference type="Proteomes" id="UP001597181"/>
    </source>
</evidence>
<dbReference type="SUPFAM" id="SSF52540">
    <property type="entry name" value="P-loop containing nucleoside triphosphate hydrolases"/>
    <property type="match status" value="1"/>
</dbReference>
<dbReference type="RefSeq" id="WP_343958649.1">
    <property type="nucleotide sequence ID" value="NZ_BAAAKZ010000003.1"/>
</dbReference>
<keyword evidence="4" id="KW-1185">Reference proteome</keyword>
<feature type="domain" description="Mg chelatase-related protein C-terminal" evidence="2">
    <location>
        <begin position="111"/>
        <end position="206"/>
    </location>
</feature>
<dbReference type="Proteomes" id="UP001597181">
    <property type="component" value="Unassembled WGS sequence"/>
</dbReference>
<comment type="caution">
    <text evidence="3">The sequence shown here is derived from an EMBL/GenBank/DDBJ whole genome shotgun (WGS) entry which is preliminary data.</text>
</comment>
<keyword evidence="3" id="KW-0547">Nucleotide-binding</keyword>
<dbReference type="GO" id="GO:0005524">
    <property type="term" value="F:ATP binding"/>
    <property type="evidence" value="ECO:0007669"/>
    <property type="project" value="UniProtKB-KW"/>
</dbReference>
<organism evidence="3 4">
    <name type="scientific">Leucobacter albus</name>
    <dbReference type="NCBI Taxonomy" id="272210"/>
    <lineage>
        <taxon>Bacteria</taxon>
        <taxon>Bacillati</taxon>
        <taxon>Actinomycetota</taxon>
        <taxon>Actinomycetes</taxon>
        <taxon>Micrococcales</taxon>
        <taxon>Microbacteriaceae</taxon>
        <taxon>Leucobacter</taxon>
    </lineage>
</organism>
<dbReference type="Gene3D" id="3.40.50.300">
    <property type="entry name" value="P-loop containing nucleotide triphosphate hydrolases"/>
    <property type="match status" value="1"/>
</dbReference>
<gene>
    <name evidence="3" type="ORF">ACFQ3U_00855</name>
</gene>
<dbReference type="InterPro" id="IPR045006">
    <property type="entry name" value="CHLI-like"/>
</dbReference>